<sequence length="267" mass="29382">MWAGPQLSALDPELSGQYFQQVMDKLDADGIVLAALELENEINMAGNNPDFSLPGEGKVLGLNDLYHDPEGQQVAKGYLQYLKELAALKQARDHSKLNRQTPLLPTSLVDIVQEGPWPTPKKYDGVSVGATLAFFRANGLDKLVDAYNLHTYPWADGPGNQVSATHRLRRLQGLVTPVCSPVGLPDGKPCWVTEWGFTNANKVCPSDEHSRSALVQEMMGDFGQLTQEKRLVALIYYSWIGDPPFDVYRCGRLTESGRAAIGPISTR</sequence>
<name>A0A0J1CTV2_9BURK</name>
<reference evidence="1 2" key="1">
    <citation type="journal article" date="2015" name="Genome Announc.">
        <title>Draft Genome Sequence of Burkholderia sp. Strain PML1(12), an Ectomycorrhizosphere-Inhabiting Bacterium with Effective Mineral-Weathering Ability.</title>
        <authorList>
            <person name="Uroz S."/>
            <person name="Oger P."/>
        </authorList>
    </citation>
    <scope>NUCLEOTIDE SEQUENCE [LARGE SCALE GENOMIC DNA]</scope>
    <source>
        <strain evidence="2">PML1(12)</strain>
    </source>
</reference>
<dbReference type="Gene3D" id="3.20.20.80">
    <property type="entry name" value="Glycosidases"/>
    <property type="match status" value="1"/>
</dbReference>
<dbReference type="EMBL" id="AEJF01000136">
    <property type="protein sequence ID" value="KLU24022.1"/>
    <property type="molecule type" value="Genomic_DNA"/>
</dbReference>
<gene>
    <name evidence="1" type="ORF">EOS_22325</name>
</gene>
<evidence type="ECO:0008006" key="3">
    <source>
        <dbReference type="Google" id="ProtNLM"/>
    </source>
</evidence>
<dbReference type="AlphaFoldDB" id="A0A0J1CTV2"/>
<dbReference type="PATRIC" id="fig|908627.4.peg.4989"/>
<evidence type="ECO:0000313" key="1">
    <source>
        <dbReference type="EMBL" id="KLU24022.1"/>
    </source>
</evidence>
<proteinExistence type="predicted"/>
<organism evidence="1 2">
    <name type="scientific">Caballeronia mineralivorans PML1(12)</name>
    <dbReference type="NCBI Taxonomy" id="908627"/>
    <lineage>
        <taxon>Bacteria</taxon>
        <taxon>Pseudomonadati</taxon>
        <taxon>Pseudomonadota</taxon>
        <taxon>Betaproteobacteria</taxon>
        <taxon>Burkholderiales</taxon>
        <taxon>Burkholderiaceae</taxon>
        <taxon>Caballeronia</taxon>
    </lineage>
</organism>
<evidence type="ECO:0000313" key="2">
    <source>
        <dbReference type="Proteomes" id="UP000035963"/>
    </source>
</evidence>
<dbReference type="InterPro" id="IPR017853">
    <property type="entry name" value="GH"/>
</dbReference>
<protein>
    <recommendedName>
        <fullName evidence="3">Asl1-like glycosyl hydrolase catalytic domain-containing protein</fullName>
    </recommendedName>
</protein>
<keyword evidence="2" id="KW-1185">Reference proteome</keyword>
<dbReference type="SUPFAM" id="SSF51445">
    <property type="entry name" value="(Trans)glycosidases"/>
    <property type="match status" value="1"/>
</dbReference>
<comment type="caution">
    <text evidence="1">The sequence shown here is derived from an EMBL/GenBank/DDBJ whole genome shotgun (WGS) entry which is preliminary data.</text>
</comment>
<dbReference type="Proteomes" id="UP000035963">
    <property type="component" value="Unassembled WGS sequence"/>
</dbReference>
<accession>A0A0J1CTV2</accession>